<dbReference type="PROSITE" id="PS51336">
    <property type="entry name" value="DM10"/>
    <property type="match status" value="1"/>
</dbReference>
<comment type="similarity">
    <text evidence="6 7">Belongs to the NDK family.</text>
</comment>
<dbReference type="PANTHER" id="PTHR43109">
    <property type="entry name" value="NUCLEOSIDE DIPHOSPHATE KINASE 7"/>
    <property type="match status" value="1"/>
</dbReference>
<dbReference type="InterPro" id="IPR006602">
    <property type="entry name" value="DM10_dom"/>
</dbReference>
<dbReference type="PANTHER" id="PTHR43109:SF2">
    <property type="entry name" value="NUCLEOSIDE DIPHOSPHATE KINASE 7"/>
    <property type="match status" value="1"/>
</dbReference>
<evidence type="ECO:0000313" key="9">
    <source>
        <dbReference type="EMBL" id="CAI9938282.1"/>
    </source>
</evidence>
<dbReference type="GO" id="GO:0006183">
    <property type="term" value="P:GTP biosynthetic process"/>
    <property type="evidence" value="ECO:0007669"/>
    <property type="project" value="InterPro"/>
</dbReference>
<dbReference type="EMBL" id="CAXDID020000048">
    <property type="protein sequence ID" value="CAL6003900.1"/>
    <property type="molecule type" value="Genomic_DNA"/>
</dbReference>
<comment type="caution">
    <text evidence="9">The sequence shown here is derived from an EMBL/GenBank/DDBJ whole genome shotgun (WGS) entry which is preliminary data.</text>
</comment>
<evidence type="ECO:0000256" key="6">
    <source>
        <dbReference type="PROSITE-ProRule" id="PRU00706"/>
    </source>
</evidence>
<dbReference type="SMART" id="SM00562">
    <property type="entry name" value="NDK"/>
    <property type="match status" value="1"/>
</dbReference>
<keyword evidence="13" id="KW-1185">Reference proteome</keyword>
<feature type="binding site" evidence="6">
    <location>
        <position position="198"/>
    </location>
    <ligand>
        <name>ATP</name>
        <dbReference type="ChEBI" id="CHEBI:30616"/>
    </ligand>
</feature>
<dbReference type="SMART" id="SM00676">
    <property type="entry name" value="DM10"/>
    <property type="match status" value="1"/>
</dbReference>
<dbReference type="EMBL" id="CAXDID020000009">
    <property type="protein sequence ID" value="CAL5978926.1"/>
    <property type="molecule type" value="Genomic_DNA"/>
</dbReference>
<feature type="binding site" evidence="6">
    <location>
        <position position="114"/>
    </location>
    <ligand>
        <name>ATP</name>
        <dbReference type="ChEBI" id="CHEBI:30616"/>
    </ligand>
</feature>
<dbReference type="AlphaFoldDB" id="A0AA86PNN4"/>
<dbReference type="GO" id="GO:0005879">
    <property type="term" value="C:axonemal microtubule"/>
    <property type="evidence" value="ECO:0007669"/>
    <property type="project" value="TreeGrafter"/>
</dbReference>
<proteinExistence type="inferred from homology"/>
<reference evidence="9" key="1">
    <citation type="submission" date="2023-06" db="EMBL/GenBank/DDBJ databases">
        <authorList>
            <person name="Kurt Z."/>
        </authorList>
    </citation>
    <scope>NUCLEOTIDE SEQUENCE</scope>
</reference>
<evidence type="ECO:0000259" key="8">
    <source>
        <dbReference type="PROSITE" id="PS51336"/>
    </source>
</evidence>
<dbReference type="InterPro" id="IPR034907">
    <property type="entry name" value="NDK-like_dom"/>
</dbReference>
<evidence type="ECO:0000256" key="2">
    <source>
        <dbReference type="ARBA" id="ARBA00004245"/>
    </source>
</evidence>
<comment type="caution">
    <text evidence="6">Lacks conserved residue(s) required for the propagation of feature annotation.</text>
</comment>
<dbReference type="GO" id="GO:0004550">
    <property type="term" value="F:nucleoside diphosphate kinase activity"/>
    <property type="evidence" value="ECO:0007669"/>
    <property type="project" value="InterPro"/>
</dbReference>
<sequence length="391" mass="43984">MTDYLPSASSRQRVTFAESQKFSFCTTWFDKVADQDRKYIVNIFVDTKEIEIMDVGRKQAFLKRCPYPELDMTKFYLGNSVVIHGRQHNIVEFANEYTKKALSSAQERTCAIVKPHAYGANPNIFKDLLRELHKNQLAVSRLQLSQLTPQDAAQFYAEHVSKPFYPSLQQMITSGPALIIELVGDQAVQKWRNIIGPTDPRQALPQHLRSKYGISVTENAFHGSATPQEAEREIQIAFQLRPLCAPEHSRTAVIVIEPTFKAQYGDILSHLFTQINQVSGLVVSGIHSADPVAADIDELFKAYQGVIPNWRSYCDAFDDGVCIAIELTGSNDVIQNARNIVGPFDPEIAKLLKPQSVRAVFGKDCVQNAVFVTDIAEEAEIHSDFWFRCAE</sequence>
<evidence type="ECO:0000313" key="13">
    <source>
        <dbReference type="Proteomes" id="UP001642409"/>
    </source>
</evidence>
<evidence type="ECO:0000256" key="4">
    <source>
        <dbReference type="ARBA" id="ARBA00023212"/>
    </source>
</evidence>
<dbReference type="GO" id="GO:0006241">
    <property type="term" value="P:CTP biosynthetic process"/>
    <property type="evidence" value="ECO:0007669"/>
    <property type="project" value="InterPro"/>
</dbReference>
<evidence type="ECO:0000256" key="7">
    <source>
        <dbReference type="RuleBase" id="RU004011"/>
    </source>
</evidence>
<dbReference type="Pfam" id="PF00334">
    <property type="entry name" value="NDK"/>
    <property type="match status" value="2"/>
</dbReference>
<feature type="active site" description="Pros-phosphohistidine intermediate" evidence="6">
    <location>
        <position position="222"/>
    </location>
</feature>
<dbReference type="Gene3D" id="3.30.70.141">
    <property type="entry name" value="Nucleoside diphosphate kinase-like domain"/>
    <property type="match status" value="2"/>
</dbReference>
<keyword evidence="9" id="KW-0418">Kinase</keyword>
<evidence type="ECO:0000313" key="11">
    <source>
        <dbReference type="EMBL" id="CAL5990588.1"/>
    </source>
</evidence>
<accession>A0AA86PNN4</accession>
<dbReference type="SUPFAM" id="SSF54919">
    <property type="entry name" value="Nucleoside diphosphate kinase, NDK"/>
    <property type="match status" value="2"/>
</dbReference>
<evidence type="ECO:0000256" key="3">
    <source>
        <dbReference type="ARBA" id="ARBA00022490"/>
    </source>
</evidence>
<evidence type="ECO:0000256" key="1">
    <source>
        <dbReference type="ARBA" id="ARBA00004138"/>
    </source>
</evidence>
<feature type="binding site" evidence="6">
    <location>
        <position position="219"/>
    </location>
    <ligand>
        <name>ATP</name>
        <dbReference type="ChEBI" id="CHEBI:30616"/>
    </ligand>
</feature>
<keyword evidence="3" id="KW-0963">Cytoplasm</keyword>
<keyword evidence="4" id="KW-0206">Cytoskeleton</keyword>
<evidence type="ECO:0000313" key="12">
    <source>
        <dbReference type="EMBL" id="CAL6003900.1"/>
    </source>
</evidence>
<feature type="domain" description="DM10" evidence="8">
    <location>
        <begin position="18"/>
        <end position="106"/>
    </location>
</feature>
<dbReference type="PROSITE" id="PS51374">
    <property type="entry name" value="NDPK_LIKE"/>
    <property type="match status" value="2"/>
</dbReference>
<dbReference type="EMBL" id="CAXDID020000025">
    <property type="protein sequence ID" value="CAL5990588.1"/>
    <property type="molecule type" value="Genomic_DNA"/>
</dbReference>
<dbReference type="EMBL" id="CATOUU010000654">
    <property type="protein sequence ID" value="CAI9938282.1"/>
    <property type="molecule type" value="Genomic_DNA"/>
</dbReference>
<comment type="subcellular location">
    <subcellularLocation>
        <location evidence="1">Cell projection</location>
        <location evidence="1">Cilium</location>
    </subcellularLocation>
    <subcellularLocation>
        <location evidence="2">Cytoplasm</location>
        <location evidence="2">Cytoskeleton</location>
    </subcellularLocation>
</comment>
<dbReference type="Proteomes" id="UP001642409">
    <property type="component" value="Unassembled WGS sequence"/>
</dbReference>
<reference evidence="10 13" key="2">
    <citation type="submission" date="2024-07" db="EMBL/GenBank/DDBJ databases">
        <authorList>
            <person name="Akdeniz Z."/>
        </authorList>
    </citation>
    <scope>NUCLEOTIDE SEQUENCE [LARGE SCALE GENOMIC DNA]</scope>
</reference>
<dbReference type="PRINTS" id="PR01243">
    <property type="entry name" value="NUCDPKINASE"/>
</dbReference>
<dbReference type="GO" id="GO:0006228">
    <property type="term" value="P:UTP biosynthetic process"/>
    <property type="evidence" value="ECO:0007669"/>
    <property type="project" value="InterPro"/>
</dbReference>
<gene>
    <name evidence="11" type="ORF">HINF_LOCUS11420</name>
    <name evidence="12" type="ORF">HINF_LOCUS18623</name>
    <name evidence="9" type="ORF">HINF_LOCUS25927</name>
    <name evidence="10" type="ORF">HINF_LOCUS5073</name>
</gene>
<dbReference type="InterPro" id="IPR001564">
    <property type="entry name" value="Nucleoside_diP_kinase"/>
</dbReference>
<feature type="binding site" evidence="6">
    <location>
        <position position="192"/>
    </location>
    <ligand>
        <name>ATP</name>
        <dbReference type="ChEBI" id="CHEBI:30616"/>
    </ligand>
</feature>
<feature type="binding site" evidence="6">
    <location>
        <position position="209"/>
    </location>
    <ligand>
        <name>ATP</name>
        <dbReference type="ChEBI" id="CHEBI:30616"/>
    </ligand>
</feature>
<evidence type="ECO:0000313" key="10">
    <source>
        <dbReference type="EMBL" id="CAL5978926.1"/>
    </source>
</evidence>
<protein>
    <submittedName>
        <fullName evidence="9">Nucleoside diphosphate kinase</fullName>
    </submittedName>
    <submittedName>
        <fullName evidence="10">Nucleoside_diphosphate kinase</fullName>
    </submittedName>
</protein>
<organism evidence="9">
    <name type="scientific">Hexamita inflata</name>
    <dbReference type="NCBI Taxonomy" id="28002"/>
    <lineage>
        <taxon>Eukaryota</taxon>
        <taxon>Metamonada</taxon>
        <taxon>Diplomonadida</taxon>
        <taxon>Hexamitidae</taxon>
        <taxon>Hexamitinae</taxon>
        <taxon>Hexamita</taxon>
    </lineage>
</organism>
<evidence type="ECO:0000256" key="5">
    <source>
        <dbReference type="ARBA" id="ARBA00023273"/>
    </source>
</evidence>
<dbReference type="InterPro" id="IPR036850">
    <property type="entry name" value="NDK-like_dom_sf"/>
</dbReference>
<feature type="binding site" evidence="6">
    <location>
        <position position="164"/>
    </location>
    <ligand>
        <name>ATP</name>
        <dbReference type="ChEBI" id="CHEBI:30616"/>
    </ligand>
</feature>
<keyword evidence="5" id="KW-0966">Cell projection</keyword>
<name>A0AA86PNN4_9EUKA</name>
<keyword evidence="9" id="KW-0808">Transferase</keyword>